<proteinExistence type="predicted"/>
<keyword evidence="3" id="KW-1185">Reference proteome</keyword>
<protein>
    <recommendedName>
        <fullName evidence="4">BTB domain-containing protein</fullName>
    </recommendedName>
</protein>
<dbReference type="InterPro" id="IPR011333">
    <property type="entry name" value="SKP1/BTB/POZ_sf"/>
</dbReference>
<dbReference type="OrthoDB" id="598013at2759"/>
<gene>
    <name evidence="2" type="ORF">E2562_036247</name>
</gene>
<organism evidence="2 3">
    <name type="scientific">Oryza meyeriana var. granulata</name>
    <dbReference type="NCBI Taxonomy" id="110450"/>
    <lineage>
        <taxon>Eukaryota</taxon>
        <taxon>Viridiplantae</taxon>
        <taxon>Streptophyta</taxon>
        <taxon>Embryophyta</taxon>
        <taxon>Tracheophyta</taxon>
        <taxon>Spermatophyta</taxon>
        <taxon>Magnoliopsida</taxon>
        <taxon>Liliopsida</taxon>
        <taxon>Poales</taxon>
        <taxon>Poaceae</taxon>
        <taxon>BOP clade</taxon>
        <taxon>Oryzoideae</taxon>
        <taxon>Oryzeae</taxon>
        <taxon>Oryzinae</taxon>
        <taxon>Oryza</taxon>
        <taxon>Oryza meyeriana</taxon>
    </lineage>
</organism>
<reference evidence="2 3" key="1">
    <citation type="submission" date="2019-11" db="EMBL/GenBank/DDBJ databases">
        <title>Whole genome sequence of Oryza granulata.</title>
        <authorList>
            <person name="Li W."/>
        </authorList>
    </citation>
    <scope>NUCLEOTIDE SEQUENCE [LARGE SCALE GENOMIC DNA]</scope>
    <source>
        <strain evidence="3">cv. Menghai</strain>
        <tissue evidence="2">Leaf</tissue>
    </source>
</reference>
<dbReference type="EMBL" id="SPHZ02000008">
    <property type="protein sequence ID" value="KAF0904710.1"/>
    <property type="molecule type" value="Genomic_DNA"/>
</dbReference>
<evidence type="ECO:0000313" key="3">
    <source>
        <dbReference type="Proteomes" id="UP000479710"/>
    </source>
</evidence>
<sequence length="215" mass="22368">MSRCDRATDEPIFSISAFSPSSSASPSFPFLLPVFRAAVYGETKESSHGSAPQITIDDMCPAVFDVLLRYIHTIFLPSNDEHHHQHVDPAAGNDDMMCESRRPASRRCGGGKQCTRSAQVGCVGSGQLQRLVGEAAQVQVACVEAVGGSIGLMGLVSHTVHDGVCHVNGAATSTPVIVAIFTAASACSSPAHHAAALLCFHVAAAVQSPPSSPCD</sequence>
<evidence type="ECO:0000256" key="1">
    <source>
        <dbReference type="ARBA" id="ARBA00004906"/>
    </source>
</evidence>
<dbReference type="SUPFAM" id="SSF54695">
    <property type="entry name" value="POZ domain"/>
    <property type="match status" value="1"/>
</dbReference>
<dbReference type="Gene3D" id="3.30.710.10">
    <property type="entry name" value="Potassium Channel Kv1.1, Chain A"/>
    <property type="match status" value="1"/>
</dbReference>
<name>A0A6G1CX39_9ORYZ</name>
<dbReference type="Proteomes" id="UP000479710">
    <property type="component" value="Unassembled WGS sequence"/>
</dbReference>
<dbReference type="AlphaFoldDB" id="A0A6G1CX39"/>
<accession>A0A6G1CX39</accession>
<evidence type="ECO:0008006" key="4">
    <source>
        <dbReference type="Google" id="ProtNLM"/>
    </source>
</evidence>
<comment type="caution">
    <text evidence="2">The sequence shown here is derived from an EMBL/GenBank/DDBJ whole genome shotgun (WGS) entry which is preliminary data.</text>
</comment>
<evidence type="ECO:0000313" key="2">
    <source>
        <dbReference type="EMBL" id="KAF0904710.1"/>
    </source>
</evidence>
<comment type="pathway">
    <text evidence="1">Protein modification; protein ubiquitination.</text>
</comment>